<dbReference type="SMART" id="SM01235">
    <property type="entry name" value="Haem_bd"/>
    <property type="match status" value="1"/>
</dbReference>
<name>A0ABV2T1A6_9BACT</name>
<evidence type="ECO:0000313" key="3">
    <source>
        <dbReference type="Proteomes" id="UP001549749"/>
    </source>
</evidence>
<dbReference type="InterPro" id="IPR025992">
    <property type="entry name" value="Haem-bd"/>
</dbReference>
<gene>
    <name evidence="2" type="ORF">ABR189_05485</name>
</gene>
<dbReference type="RefSeq" id="WP_354659447.1">
    <property type="nucleotide sequence ID" value="NZ_JBEXAC010000001.1"/>
</dbReference>
<proteinExistence type="predicted"/>
<accession>A0ABV2T1A6</accession>
<comment type="caution">
    <text evidence="2">The sequence shown here is derived from an EMBL/GenBank/DDBJ whole genome shotgun (WGS) entry which is preliminary data.</text>
</comment>
<protein>
    <submittedName>
        <fullName evidence="2">Heme-binding domain-containing protein</fullName>
    </submittedName>
</protein>
<keyword evidence="3" id="KW-1185">Reference proteome</keyword>
<dbReference type="EMBL" id="JBEXAC010000001">
    <property type="protein sequence ID" value="MET6996806.1"/>
    <property type="molecule type" value="Genomic_DNA"/>
</dbReference>
<feature type="domain" description="Haem-binding" evidence="1">
    <location>
        <begin position="12"/>
        <end position="147"/>
    </location>
</feature>
<dbReference type="Proteomes" id="UP001549749">
    <property type="component" value="Unassembled WGS sequence"/>
</dbReference>
<evidence type="ECO:0000313" key="2">
    <source>
        <dbReference type="EMBL" id="MET6996806.1"/>
    </source>
</evidence>
<reference evidence="2 3" key="1">
    <citation type="submission" date="2024-06" db="EMBL/GenBank/DDBJ databases">
        <title>Chitinophaga defluvii sp. nov., isolated from municipal sewage.</title>
        <authorList>
            <person name="Zhang L."/>
        </authorList>
    </citation>
    <scope>NUCLEOTIDE SEQUENCE [LARGE SCALE GENOMIC DNA]</scope>
    <source>
        <strain evidence="2 3">H8</strain>
    </source>
</reference>
<organism evidence="2 3">
    <name type="scientific">Chitinophaga defluvii</name>
    <dbReference type="NCBI Taxonomy" id="3163343"/>
    <lineage>
        <taxon>Bacteria</taxon>
        <taxon>Pseudomonadati</taxon>
        <taxon>Bacteroidota</taxon>
        <taxon>Chitinophagia</taxon>
        <taxon>Chitinophagales</taxon>
        <taxon>Chitinophagaceae</taxon>
        <taxon>Chitinophaga</taxon>
    </lineage>
</organism>
<dbReference type="Pfam" id="PF14376">
    <property type="entry name" value="Haem_bd"/>
    <property type="match status" value="1"/>
</dbReference>
<evidence type="ECO:0000259" key="1">
    <source>
        <dbReference type="SMART" id="SM01235"/>
    </source>
</evidence>
<sequence length="158" mass="17808">MRGLKIGLLLLLVVFLLAQFFTPAKNNGQEGGSEDITHVYAVPADVQVMLKSACYDCHSNNTAYPWYTYVQPVGWMMAAHVKEGKATLNFDTYGTYTAKRQRNKLKSIREQIIKGKMPLKSYTLMHGYAKFTAAQKDRITKWIDSTLTQNSGPVKPAR</sequence>